<name>A0A1G2IE98_9BACT</name>
<keyword evidence="1" id="KW-0812">Transmembrane</keyword>
<comment type="caution">
    <text evidence="2">The sequence shown here is derived from an EMBL/GenBank/DDBJ whole genome shotgun (WGS) entry which is preliminary data.</text>
</comment>
<dbReference type="Proteomes" id="UP000178826">
    <property type="component" value="Unassembled WGS sequence"/>
</dbReference>
<keyword evidence="1" id="KW-0472">Membrane</keyword>
<proteinExistence type="predicted"/>
<feature type="transmembrane region" description="Helical" evidence="1">
    <location>
        <begin position="6"/>
        <end position="35"/>
    </location>
</feature>
<keyword evidence="1" id="KW-1133">Transmembrane helix</keyword>
<sequence length="113" mass="12536">MNKSRIIGFIPVMLGMLILNYFDIFPLFVFIPIFVLGSCIELVKVLRGEFKSLIPILYDLGTIGCITTAAYFFKSEIEAFSSNAIGISLFCLLGAIFIGSGTFIRNGLARVRR</sequence>
<feature type="transmembrane region" description="Helical" evidence="1">
    <location>
        <begin position="85"/>
        <end position="104"/>
    </location>
</feature>
<dbReference type="AlphaFoldDB" id="A0A1G2IE98"/>
<accession>A0A1G2IE98</accession>
<evidence type="ECO:0000313" key="3">
    <source>
        <dbReference type="Proteomes" id="UP000178826"/>
    </source>
</evidence>
<protein>
    <submittedName>
        <fullName evidence="2">Uncharacterized protein</fullName>
    </submittedName>
</protein>
<gene>
    <name evidence="2" type="ORF">A2998_00960</name>
</gene>
<feature type="transmembrane region" description="Helical" evidence="1">
    <location>
        <begin position="56"/>
        <end position="73"/>
    </location>
</feature>
<evidence type="ECO:0000256" key="1">
    <source>
        <dbReference type="SAM" id="Phobius"/>
    </source>
</evidence>
<evidence type="ECO:0000313" key="2">
    <source>
        <dbReference type="EMBL" id="OGZ73022.1"/>
    </source>
</evidence>
<reference evidence="2 3" key="1">
    <citation type="journal article" date="2016" name="Nat. Commun.">
        <title>Thousands of microbial genomes shed light on interconnected biogeochemical processes in an aquifer system.</title>
        <authorList>
            <person name="Anantharaman K."/>
            <person name="Brown C.T."/>
            <person name="Hug L.A."/>
            <person name="Sharon I."/>
            <person name="Castelle C.J."/>
            <person name="Probst A.J."/>
            <person name="Thomas B.C."/>
            <person name="Singh A."/>
            <person name="Wilkins M.J."/>
            <person name="Karaoz U."/>
            <person name="Brodie E.L."/>
            <person name="Williams K.H."/>
            <person name="Hubbard S.S."/>
            <person name="Banfield J.F."/>
        </authorList>
    </citation>
    <scope>NUCLEOTIDE SEQUENCE [LARGE SCALE GENOMIC DNA]</scope>
</reference>
<organism evidence="2 3">
    <name type="scientific">Candidatus Staskawiczbacteria bacterium RIFCSPLOWO2_01_FULL_37_25b</name>
    <dbReference type="NCBI Taxonomy" id="1802213"/>
    <lineage>
        <taxon>Bacteria</taxon>
        <taxon>Candidatus Staskawicziibacteriota</taxon>
    </lineage>
</organism>
<dbReference type="EMBL" id="MHOZ01000028">
    <property type="protein sequence ID" value="OGZ73022.1"/>
    <property type="molecule type" value="Genomic_DNA"/>
</dbReference>